<dbReference type="InterPro" id="IPR048419">
    <property type="entry name" value="Topless_Znf"/>
</dbReference>
<dbReference type="SMART" id="SM00668">
    <property type="entry name" value="CTLH"/>
    <property type="match status" value="1"/>
</dbReference>
<feature type="region of interest" description="Disordered" evidence="4">
    <location>
        <begin position="1044"/>
        <end position="1073"/>
    </location>
</feature>
<dbReference type="PANTHER" id="PTHR44083:SF36">
    <property type="entry name" value="LIS1 HOMOLOGY MOTIF PROTEIN-RELATED"/>
    <property type="match status" value="1"/>
</dbReference>
<feature type="compositionally biased region" description="Polar residues" evidence="4">
    <location>
        <begin position="1378"/>
        <end position="1393"/>
    </location>
</feature>
<dbReference type="PROSITE" id="PS50082">
    <property type="entry name" value="WD_REPEATS_2"/>
    <property type="match status" value="1"/>
</dbReference>
<dbReference type="SMART" id="SM00320">
    <property type="entry name" value="WD40"/>
    <property type="match status" value="11"/>
</dbReference>
<dbReference type="SUPFAM" id="SSF50998">
    <property type="entry name" value="Quinoprotein alcohol dehydrogenase-like"/>
    <property type="match status" value="2"/>
</dbReference>
<dbReference type="InterPro" id="IPR054080">
    <property type="entry name" value="TPR1-like_2nd"/>
</dbReference>
<dbReference type="InterPro" id="IPR015943">
    <property type="entry name" value="WD40/YVTN_repeat-like_dom_sf"/>
</dbReference>
<gene>
    <name evidence="6" type="ORF">E3N88_35824</name>
</gene>
<evidence type="ECO:0000256" key="4">
    <source>
        <dbReference type="SAM" id="MobiDB-lite"/>
    </source>
</evidence>
<keyword evidence="7" id="KW-1185">Reference proteome</keyword>
<dbReference type="Pfam" id="PF00400">
    <property type="entry name" value="WD40"/>
    <property type="match status" value="3"/>
</dbReference>
<feature type="compositionally biased region" description="Low complexity" evidence="4">
    <location>
        <begin position="563"/>
        <end position="588"/>
    </location>
</feature>
<dbReference type="InterPro" id="IPR006595">
    <property type="entry name" value="CTLH_C"/>
</dbReference>
<reference evidence="6 7" key="1">
    <citation type="submission" date="2019-05" db="EMBL/GenBank/DDBJ databases">
        <title>Mikania micrantha, genome provides insights into the molecular mechanism of rapid growth.</title>
        <authorList>
            <person name="Liu B."/>
        </authorList>
    </citation>
    <scope>NUCLEOTIDE SEQUENCE [LARGE SCALE GENOMIC DNA]</scope>
    <source>
        <strain evidence="6">NLD-2019</strain>
        <tissue evidence="6">Leaf</tissue>
    </source>
</reference>
<dbReference type="Gene3D" id="2.130.10.10">
    <property type="entry name" value="YVTN repeat-like/Quinoprotein amine dehydrogenase"/>
    <property type="match status" value="4"/>
</dbReference>
<evidence type="ECO:0000259" key="5">
    <source>
        <dbReference type="PROSITE" id="PS50897"/>
    </source>
</evidence>
<dbReference type="PROSITE" id="PS50897">
    <property type="entry name" value="CTLH"/>
    <property type="match status" value="1"/>
</dbReference>
<dbReference type="PANTHER" id="PTHR44083">
    <property type="entry name" value="TOPLESS-RELATED PROTEIN 1-RELATED"/>
    <property type="match status" value="1"/>
</dbReference>
<dbReference type="EMBL" id="SZYD01000017">
    <property type="protein sequence ID" value="KAD3067944.1"/>
    <property type="molecule type" value="Genomic_DNA"/>
</dbReference>
<feature type="region of interest" description="Disordered" evidence="4">
    <location>
        <begin position="1362"/>
        <end position="1393"/>
    </location>
</feature>
<evidence type="ECO:0000313" key="7">
    <source>
        <dbReference type="Proteomes" id="UP000326396"/>
    </source>
</evidence>
<dbReference type="Pfam" id="PF21889">
    <property type="entry name" value="TPR1-like_2nd"/>
    <property type="match status" value="1"/>
</dbReference>
<accession>A0A5N6M205</accession>
<name>A0A5N6M205_9ASTR</name>
<feature type="region of interest" description="Disordered" evidence="4">
    <location>
        <begin position="563"/>
        <end position="619"/>
    </location>
</feature>
<evidence type="ECO:0000256" key="2">
    <source>
        <dbReference type="ARBA" id="ARBA00022737"/>
    </source>
</evidence>
<keyword evidence="1 3" id="KW-0853">WD repeat</keyword>
<organism evidence="6 7">
    <name type="scientific">Mikania micrantha</name>
    <name type="common">bitter vine</name>
    <dbReference type="NCBI Taxonomy" id="192012"/>
    <lineage>
        <taxon>Eukaryota</taxon>
        <taxon>Viridiplantae</taxon>
        <taxon>Streptophyta</taxon>
        <taxon>Embryophyta</taxon>
        <taxon>Tracheophyta</taxon>
        <taxon>Spermatophyta</taxon>
        <taxon>Magnoliopsida</taxon>
        <taxon>eudicotyledons</taxon>
        <taxon>Gunneridae</taxon>
        <taxon>Pentapetalae</taxon>
        <taxon>asterids</taxon>
        <taxon>campanulids</taxon>
        <taxon>Asterales</taxon>
        <taxon>Asteraceae</taxon>
        <taxon>Asteroideae</taxon>
        <taxon>Heliantheae alliance</taxon>
        <taxon>Eupatorieae</taxon>
        <taxon>Mikania</taxon>
    </lineage>
</organism>
<proteinExistence type="predicted"/>
<sequence length="1393" mass="151531">MRYFEEMITNGEWEEAFKYLSGFTKVEDNQHSTRIFFKMHMQKYLEALYRMGWSSSTLGMVLGRIGNGKGRVAGVGVLGIVDGVGCVEDLKVFSSFSENSFKELALLLTLDNFSLNWQHKQCKEPKLNPDINTLFFDHCCGPSQPNSVLASSLSTNLLLGSVPKPSGLPPLGAHGAAPPPLPPMPSNFPVWIANPAMAHPSSSAGPRGLVPPNIPAILKRPCPRTLLANSPAVAHQTAYTEHASKRSMTPEEVNPMPVNVPATVYSGPSSYSAEDLPKVVVMTLNLGSSVKSINFHPIQQILLLVGTNAGKFFIWDLGSKERLAQKKFEIEAHNGCVNDLAFSFPNQTLSIVTCGDDMLIKVWNAVTGDKQNQFEGHEAPVYSVCPHIKENLLFVYSSATDGKIKAWLYYHKGSRLDYTAPGHSTSIMAYSADGKRLFSCGTNKDGQSFLVEWDESEGVAKRTYNGLIKRANWPVQFDTTKNQYIVAGDEWLVKYWNMDNANRLMVIDAEGDLPASPCVRFNKEGMLLAVSTNDNGIKILANSDGVKVLRAMVNRSVDASRVASSSAVKNSAKTPSGASANATGGSSNMDIVTTVPPNTNSENQNLADRPGIGNKVSDESTNGKVTRLMYTNSGLALLALAANAVHKLWKWPKSDFNSTGKATASVSPQIWQPTSGILMTNDISGTSTEDSIACFALSKNSSYVTSVSGNIISLFNMMTFKTMTTFMPPPPAATFLAFHPQDNNIIAIGMNDSSIQIYNVQIDELCLWSTNRWEKQIGRKLQIPGERVAAPFADTHWGPQQANGAITHAAYSCDSEIIYVAFEDGIIDIRTASTLRLRYRLSLSSYLPSNSNKERLVQKKFEVWDFGACSMPLQVGDAYSKNIVQMYSYHGGGDMRKHLEIKAWLYYDKGSRLDYTAPGHSTSIMAYSADGKRLFSCGTNKDGQSFLVEWDGSEGVAKRTYNGLIKRANWPVQFDTTKNQYIVAGDEWLVKYWNMDNANRLMVIDAEEGMSLAVSTNDNGIKILANSDGVKVLRAMENRSVDASRVASSSAVKNSAKTPSGASANATGGSSNMNIVTTVPLNTNLADRPGIGDKVSDKSTNGKVTEISEPSHCRFLRLPDSTSSPMWVTRLMYTNSGVALLALAANAVHKLWKWPKSDHNSTGKATASVAPQIWQPTSGILMTNDISGTSTKDSIACFALSNNNSYVTSASGEKISLFNMMTFKTMTTFMPPPPAATFLAFHPQDNNIIAIGMNDSSVQIYNVQIDEVVKTKLKGHHKRVTSLASSSIHNILASSGADCQIELPAQSHFIFALKLKVSLCLSPFHMLCPKVYPLVVAAHPSKPNQFALGLTDGGVCVIEPLESEGKWGSSPGVENDAGPSSSTAENTTDQTER</sequence>
<dbReference type="Pfam" id="PF21359">
    <property type="entry name" value="zf_topless"/>
    <property type="match status" value="1"/>
</dbReference>
<feature type="repeat" description="WD" evidence="3">
    <location>
        <begin position="330"/>
        <end position="373"/>
    </location>
</feature>
<dbReference type="OrthoDB" id="1602884at2759"/>
<dbReference type="Proteomes" id="UP000326396">
    <property type="component" value="Linkage Group LG7"/>
</dbReference>
<evidence type="ECO:0000313" key="6">
    <source>
        <dbReference type="EMBL" id="KAD3067944.1"/>
    </source>
</evidence>
<dbReference type="InterPro" id="IPR011047">
    <property type="entry name" value="Quinoprotein_ADH-like_sf"/>
</dbReference>
<feature type="domain" description="CTLH" evidence="5">
    <location>
        <begin position="1"/>
        <end position="56"/>
    </location>
</feature>
<feature type="compositionally biased region" description="Polar residues" evidence="4">
    <location>
        <begin position="589"/>
        <end position="606"/>
    </location>
</feature>
<feature type="region of interest" description="Disordered" evidence="4">
    <location>
        <begin position="1087"/>
        <end position="1106"/>
    </location>
</feature>
<dbReference type="InterPro" id="IPR001680">
    <property type="entry name" value="WD40_rpt"/>
</dbReference>
<protein>
    <recommendedName>
        <fullName evidence="5">CTLH domain-containing protein</fullName>
    </recommendedName>
</protein>
<evidence type="ECO:0000256" key="3">
    <source>
        <dbReference type="PROSITE-ProRule" id="PRU00221"/>
    </source>
</evidence>
<dbReference type="InterPro" id="IPR027728">
    <property type="entry name" value="Topless_fam"/>
</dbReference>
<comment type="caution">
    <text evidence="6">The sequence shown here is derived from an EMBL/GenBank/DDBJ whole genome shotgun (WGS) entry which is preliminary data.</text>
</comment>
<dbReference type="GO" id="GO:0006355">
    <property type="term" value="P:regulation of DNA-templated transcription"/>
    <property type="evidence" value="ECO:0007669"/>
    <property type="project" value="InterPro"/>
</dbReference>
<evidence type="ECO:0000256" key="1">
    <source>
        <dbReference type="ARBA" id="ARBA00022574"/>
    </source>
</evidence>
<keyword evidence="2" id="KW-0677">Repeat</keyword>